<name>A0ACA9M7P8_9GLOM</name>
<proteinExistence type="predicted"/>
<dbReference type="EMBL" id="CAJVPU010007637">
    <property type="protein sequence ID" value="CAG8575051.1"/>
    <property type="molecule type" value="Genomic_DNA"/>
</dbReference>
<reference evidence="1" key="1">
    <citation type="submission" date="2021-06" db="EMBL/GenBank/DDBJ databases">
        <authorList>
            <person name="Kallberg Y."/>
            <person name="Tangrot J."/>
            <person name="Rosling A."/>
        </authorList>
    </citation>
    <scope>NUCLEOTIDE SEQUENCE</scope>
    <source>
        <strain evidence="1">IL203A</strain>
    </source>
</reference>
<comment type="caution">
    <text evidence="1">The sequence shown here is derived from an EMBL/GenBank/DDBJ whole genome shotgun (WGS) entry which is preliminary data.</text>
</comment>
<accession>A0ACA9M7P8</accession>
<gene>
    <name evidence="1" type="ORF">DHETER_LOCUS6229</name>
</gene>
<organism evidence="1 2">
    <name type="scientific">Dentiscutata heterogama</name>
    <dbReference type="NCBI Taxonomy" id="1316150"/>
    <lineage>
        <taxon>Eukaryota</taxon>
        <taxon>Fungi</taxon>
        <taxon>Fungi incertae sedis</taxon>
        <taxon>Mucoromycota</taxon>
        <taxon>Glomeromycotina</taxon>
        <taxon>Glomeromycetes</taxon>
        <taxon>Diversisporales</taxon>
        <taxon>Gigasporaceae</taxon>
        <taxon>Dentiscutata</taxon>
    </lineage>
</organism>
<keyword evidence="2" id="KW-1185">Reference proteome</keyword>
<feature type="non-terminal residue" evidence="1">
    <location>
        <position position="496"/>
    </location>
</feature>
<evidence type="ECO:0000313" key="2">
    <source>
        <dbReference type="Proteomes" id="UP000789702"/>
    </source>
</evidence>
<dbReference type="Proteomes" id="UP000789702">
    <property type="component" value="Unassembled WGS sequence"/>
</dbReference>
<protein>
    <submittedName>
        <fullName evidence="1">9916_t:CDS:1</fullName>
    </submittedName>
</protein>
<evidence type="ECO:0000313" key="1">
    <source>
        <dbReference type="EMBL" id="CAG8575051.1"/>
    </source>
</evidence>
<sequence length="496" mass="56787">METNILKIANKKVCVKTCDRSGRGIYAMQKISPGDLIIQDTLYVAVVEDANLSVACSGCLSKGGRLLCCSSCNVIHYCSEECKRKDRLYHEYECKPFVRLKRTPPTSIRLICRILIHRMNDPTSVSIILLMWLAILISSLQLSCLSFSSRILKTSKPSHYLDRTMFKQEQIETFAQMSMVVRECISQDALLSASEMLDLFCRMTENSFSILDGEMIAFGVGIYPNASLLNHSCHPNCVVIFENSKLMVRCIEPINNDQELVINYVDLSLPVEERRKELRKQYFFSCNCESCEYYKSKDNIDPRSALRCQNSKCSNAIEPPSSLDLGEEEYTSTCKVCSRNIRYDVADVEKHISKSLQLYEKGTNLRDQDNLQAMSYFKQAFEIQKPLLHMANYNLISTRKALFDIYCNLNDWPTALSHSLAIVEAYRILYSRAHPLLGIQIYATARIHMSMDNVDINKIVELLREALKILEVSHGFKHPFTKMVEMNLWDAHGELN</sequence>